<evidence type="ECO:0000313" key="1">
    <source>
        <dbReference type="EMBL" id="OGD58824.1"/>
    </source>
</evidence>
<accession>A0A1F5DUR1</accession>
<dbReference type="EMBL" id="MEZQ01000046">
    <property type="protein sequence ID" value="OGD58824.1"/>
    <property type="molecule type" value="Genomic_DNA"/>
</dbReference>
<dbReference type="AlphaFoldDB" id="A0A1F5DUR1"/>
<protein>
    <submittedName>
        <fullName evidence="1">Uncharacterized protein</fullName>
    </submittedName>
</protein>
<comment type="caution">
    <text evidence="1">The sequence shown here is derived from an EMBL/GenBank/DDBJ whole genome shotgun (WGS) entry which is preliminary data.</text>
</comment>
<organism evidence="1 2">
    <name type="scientific">Candidatus Beckwithbacteria bacterium RIFCSPLOWO2_02_FULL_47_23</name>
    <dbReference type="NCBI Taxonomy" id="1797463"/>
    <lineage>
        <taxon>Bacteria</taxon>
        <taxon>Candidatus Beckwithiibacteriota</taxon>
    </lineage>
</organism>
<evidence type="ECO:0000313" key="2">
    <source>
        <dbReference type="Proteomes" id="UP000176364"/>
    </source>
</evidence>
<sequence length="85" mass="9549">MTNRDQEETLVEGVSEGEVLAARAEEEKCIKPFAVIVERLVRFLSSQQEVNQFIAESVLEKAVAEPIQKGFKTEVQESPITNSLR</sequence>
<gene>
    <name evidence="1" type="ORF">A3I57_02700</name>
</gene>
<name>A0A1F5DUR1_9BACT</name>
<dbReference type="Proteomes" id="UP000176364">
    <property type="component" value="Unassembled WGS sequence"/>
</dbReference>
<reference evidence="1 2" key="1">
    <citation type="journal article" date="2016" name="Nat. Commun.">
        <title>Thousands of microbial genomes shed light on interconnected biogeochemical processes in an aquifer system.</title>
        <authorList>
            <person name="Anantharaman K."/>
            <person name="Brown C.T."/>
            <person name="Hug L.A."/>
            <person name="Sharon I."/>
            <person name="Castelle C.J."/>
            <person name="Probst A.J."/>
            <person name="Thomas B.C."/>
            <person name="Singh A."/>
            <person name="Wilkins M.J."/>
            <person name="Karaoz U."/>
            <person name="Brodie E.L."/>
            <person name="Williams K.H."/>
            <person name="Hubbard S.S."/>
            <person name="Banfield J.F."/>
        </authorList>
    </citation>
    <scope>NUCLEOTIDE SEQUENCE [LARGE SCALE GENOMIC DNA]</scope>
</reference>
<proteinExistence type="predicted"/>